<protein>
    <recommendedName>
        <fullName evidence="2">CHAT domain-containing protein</fullName>
    </recommendedName>
</protein>
<sequence length="199" mass="22863">MPDCHTGVFAFEGDWHEDLTKKDSIRPTLETLRDVQKVSFVHRRIGTAEELKYYLERWLGGEGAGIYDDYLIGYFAFHGEQGLISPGEGRVSLDQIAIWINGRAQGRTLYFGSCSTLDLETKRIKRFLRSTKARAVVGFTRDVDWLQTAAFDLILLDALAWWHQRPHLTNNYLHNKKRKHLKAFAEELGLKIITPSSKP</sequence>
<gene>
    <name evidence="1" type="ORF">METZ01_LOCUS327587</name>
</gene>
<evidence type="ECO:0000313" key="1">
    <source>
        <dbReference type="EMBL" id="SVC74733.1"/>
    </source>
</evidence>
<accession>A0A382PMX1</accession>
<dbReference type="AlphaFoldDB" id="A0A382PMX1"/>
<name>A0A382PMX1_9ZZZZ</name>
<proteinExistence type="predicted"/>
<organism evidence="1">
    <name type="scientific">marine metagenome</name>
    <dbReference type="NCBI Taxonomy" id="408172"/>
    <lineage>
        <taxon>unclassified sequences</taxon>
        <taxon>metagenomes</taxon>
        <taxon>ecological metagenomes</taxon>
    </lineage>
</organism>
<dbReference type="Pfam" id="PF20347">
    <property type="entry name" value="DUF6642"/>
    <property type="match status" value="1"/>
</dbReference>
<reference evidence="1" key="1">
    <citation type="submission" date="2018-05" db="EMBL/GenBank/DDBJ databases">
        <authorList>
            <person name="Lanie J.A."/>
            <person name="Ng W.-L."/>
            <person name="Kazmierczak K.M."/>
            <person name="Andrzejewski T.M."/>
            <person name="Davidsen T.M."/>
            <person name="Wayne K.J."/>
            <person name="Tettelin H."/>
            <person name="Glass J.I."/>
            <person name="Rusch D."/>
            <person name="Podicherti R."/>
            <person name="Tsui H.-C.T."/>
            <person name="Winkler M.E."/>
        </authorList>
    </citation>
    <scope>NUCLEOTIDE SEQUENCE</scope>
</reference>
<evidence type="ECO:0008006" key="2">
    <source>
        <dbReference type="Google" id="ProtNLM"/>
    </source>
</evidence>
<dbReference type="InterPro" id="IPR046584">
    <property type="entry name" value="DUF6642"/>
</dbReference>
<dbReference type="EMBL" id="UINC01108549">
    <property type="protein sequence ID" value="SVC74733.1"/>
    <property type="molecule type" value="Genomic_DNA"/>
</dbReference>